<proteinExistence type="predicted"/>
<dbReference type="AlphaFoldDB" id="A0A0F9CVJ9"/>
<evidence type="ECO:0000313" key="1">
    <source>
        <dbReference type="EMBL" id="KKL03913.1"/>
    </source>
</evidence>
<organism evidence="1">
    <name type="scientific">marine sediment metagenome</name>
    <dbReference type="NCBI Taxonomy" id="412755"/>
    <lineage>
        <taxon>unclassified sequences</taxon>
        <taxon>metagenomes</taxon>
        <taxon>ecological metagenomes</taxon>
    </lineage>
</organism>
<dbReference type="EMBL" id="LAZR01044740">
    <property type="protein sequence ID" value="KKL03913.1"/>
    <property type="molecule type" value="Genomic_DNA"/>
</dbReference>
<gene>
    <name evidence="1" type="ORF">LCGC14_2621390</name>
</gene>
<comment type="caution">
    <text evidence="1">The sequence shown here is derived from an EMBL/GenBank/DDBJ whole genome shotgun (WGS) entry which is preliminary data.</text>
</comment>
<accession>A0A0F9CVJ9</accession>
<name>A0A0F9CVJ9_9ZZZZ</name>
<reference evidence="1" key="1">
    <citation type="journal article" date="2015" name="Nature">
        <title>Complex archaea that bridge the gap between prokaryotes and eukaryotes.</title>
        <authorList>
            <person name="Spang A."/>
            <person name="Saw J.H."/>
            <person name="Jorgensen S.L."/>
            <person name="Zaremba-Niedzwiedzka K."/>
            <person name="Martijn J."/>
            <person name="Lind A.E."/>
            <person name="van Eijk R."/>
            <person name="Schleper C."/>
            <person name="Guy L."/>
            <person name="Ettema T.J."/>
        </authorList>
    </citation>
    <scope>NUCLEOTIDE SEQUENCE</scope>
</reference>
<protein>
    <submittedName>
        <fullName evidence="1">Uncharacterized protein</fullName>
    </submittedName>
</protein>
<sequence length="70" mass="7755">MMHGTTTLKALKDAAHNCMELDGGTQYKVVSRLNNSFLMLADSDLEEDALEDLLNMIIKVLETALAENKD</sequence>